<dbReference type="InterPro" id="IPR036388">
    <property type="entry name" value="WH-like_DNA-bd_sf"/>
</dbReference>
<organism evidence="6 7">
    <name type="scientific">Gordonia malaquae NBRC 108250</name>
    <dbReference type="NCBI Taxonomy" id="1223542"/>
    <lineage>
        <taxon>Bacteria</taxon>
        <taxon>Bacillati</taxon>
        <taxon>Actinomycetota</taxon>
        <taxon>Actinomycetes</taxon>
        <taxon>Mycobacteriales</taxon>
        <taxon>Gordoniaceae</taxon>
        <taxon>Gordonia</taxon>
    </lineage>
</organism>
<dbReference type="Gene3D" id="1.10.10.10">
    <property type="entry name" value="Winged helix-like DNA-binding domain superfamily/Winged helix DNA-binding domain"/>
    <property type="match status" value="1"/>
</dbReference>
<dbReference type="SUPFAM" id="SSF53850">
    <property type="entry name" value="Periplasmic binding protein-like II"/>
    <property type="match status" value="1"/>
</dbReference>
<keyword evidence="3" id="KW-0238">DNA-binding</keyword>
<sequence>MPPARRPSLDQLGTFLHVFRAGTFSEAASRSGLSQPTVTSHIRNLEEHFGRDVFVRTTTGAEPTVFGRELASQLAVHLDQIDRIVADEASATGLREVVVGGPHEFLVTCLIPALGGVGDRLPRIRYVPDSSAALLQALEAGSVDMVVSTVRPRGATFAVSPIADEELVLVASPRLDVPVGSLAELSAAPFVAFNRELAIIRRYWNTVFAAEPVFDASVVVPDLVAVKAAVVSGRGISVLPRYLVADELRSGRLIQVHEVDEPPINTVFLAIRRESMERQDRVADAAGVVLGAVKTYVARDQTE</sequence>
<dbReference type="eggNOG" id="COG0583">
    <property type="taxonomic scope" value="Bacteria"/>
</dbReference>
<gene>
    <name evidence="6" type="ORF">GM1_002_01230</name>
</gene>
<comment type="caution">
    <text evidence="6">The sequence shown here is derived from an EMBL/GenBank/DDBJ whole genome shotgun (WGS) entry which is preliminary data.</text>
</comment>
<dbReference type="Pfam" id="PF00126">
    <property type="entry name" value="HTH_1"/>
    <property type="match status" value="1"/>
</dbReference>
<dbReference type="GO" id="GO:0000976">
    <property type="term" value="F:transcription cis-regulatory region binding"/>
    <property type="evidence" value="ECO:0007669"/>
    <property type="project" value="TreeGrafter"/>
</dbReference>
<proteinExistence type="inferred from homology"/>
<evidence type="ECO:0000259" key="5">
    <source>
        <dbReference type="PROSITE" id="PS50931"/>
    </source>
</evidence>
<protein>
    <submittedName>
        <fullName evidence="6">Putative transcriptional regulator</fullName>
    </submittedName>
</protein>
<dbReference type="SUPFAM" id="SSF46785">
    <property type="entry name" value="Winged helix' DNA-binding domain"/>
    <property type="match status" value="1"/>
</dbReference>
<dbReference type="InterPro" id="IPR000847">
    <property type="entry name" value="LysR_HTH_N"/>
</dbReference>
<evidence type="ECO:0000256" key="2">
    <source>
        <dbReference type="ARBA" id="ARBA00023015"/>
    </source>
</evidence>
<name>M3UFZ8_GORML</name>
<evidence type="ECO:0000313" key="6">
    <source>
        <dbReference type="EMBL" id="GAC78145.1"/>
    </source>
</evidence>
<dbReference type="RefSeq" id="WP_008375970.1">
    <property type="nucleotide sequence ID" value="NZ_BAOP01000002.1"/>
</dbReference>
<dbReference type="InterPro" id="IPR005119">
    <property type="entry name" value="LysR_subst-bd"/>
</dbReference>
<keyword evidence="7" id="KW-1185">Reference proteome</keyword>
<dbReference type="Pfam" id="PF03466">
    <property type="entry name" value="LysR_substrate"/>
    <property type="match status" value="1"/>
</dbReference>
<feature type="domain" description="HTH lysR-type" evidence="5">
    <location>
        <begin position="7"/>
        <end position="64"/>
    </location>
</feature>
<dbReference type="PANTHER" id="PTHR30126:SF39">
    <property type="entry name" value="HTH-TYPE TRANSCRIPTIONAL REGULATOR CYSL"/>
    <property type="match status" value="1"/>
</dbReference>
<dbReference type="Gene3D" id="3.40.190.10">
    <property type="entry name" value="Periplasmic binding protein-like II"/>
    <property type="match status" value="2"/>
</dbReference>
<keyword evidence="2" id="KW-0805">Transcription regulation</keyword>
<evidence type="ECO:0000256" key="1">
    <source>
        <dbReference type="ARBA" id="ARBA00009437"/>
    </source>
</evidence>
<dbReference type="GO" id="GO:0003700">
    <property type="term" value="F:DNA-binding transcription factor activity"/>
    <property type="evidence" value="ECO:0007669"/>
    <property type="project" value="InterPro"/>
</dbReference>
<dbReference type="OrthoDB" id="8417889at2"/>
<dbReference type="InterPro" id="IPR036390">
    <property type="entry name" value="WH_DNA-bd_sf"/>
</dbReference>
<dbReference type="PRINTS" id="PR00039">
    <property type="entry name" value="HTHLYSR"/>
</dbReference>
<evidence type="ECO:0000256" key="4">
    <source>
        <dbReference type="ARBA" id="ARBA00023163"/>
    </source>
</evidence>
<reference evidence="6 7" key="1">
    <citation type="submission" date="2013-02" db="EMBL/GenBank/DDBJ databases">
        <title>Whole genome shotgun sequence of Gordonia malaquae NBRC 108250.</title>
        <authorList>
            <person name="Yoshida I."/>
            <person name="Hosoyama A."/>
            <person name="Tsuchikane K."/>
            <person name="Ando Y."/>
            <person name="Baba S."/>
            <person name="Ohji S."/>
            <person name="Hamada M."/>
            <person name="Tamura T."/>
            <person name="Yamazoe A."/>
            <person name="Yamazaki S."/>
            <person name="Fujita N."/>
        </authorList>
    </citation>
    <scope>NUCLEOTIDE SEQUENCE [LARGE SCALE GENOMIC DNA]</scope>
    <source>
        <strain evidence="6 7">NBRC 108250</strain>
    </source>
</reference>
<dbReference type="STRING" id="410332.SAMN04488550_3538"/>
<evidence type="ECO:0000256" key="3">
    <source>
        <dbReference type="ARBA" id="ARBA00023125"/>
    </source>
</evidence>
<dbReference type="PANTHER" id="PTHR30126">
    <property type="entry name" value="HTH-TYPE TRANSCRIPTIONAL REGULATOR"/>
    <property type="match status" value="1"/>
</dbReference>
<accession>M3UFZ8</accession>
<dbReference type="PROSITE" id="PS50931">
    <property type="entry name" value="HTH_LYSR"/>
    <property type="match status" value="1"/>
</dbReference>
<dbReference type="Proteomes" id="UP000035009">
    <property type="component" value="Unassembled WGS sequence"/>
</dbReference>
<dbReference type="EMBL" id="BAOP01000002">
    <property type="protein sequence ID" value="GAC78145.1"/>
    <property type="molecule type" value="Genomic_DNA"/>
</dbReference>
<dbReference type="CDD" id="cd05466">
    <property type="entry name" value="PBP2_LTTR_substrate"/>
    <property type="match status" value="1"/>
</dbReference>
<evidence type="ECO:0000313" key="7">
    <source>
        <dbReference type="Proteomes" id="UP000035009"/>
    </source>
</evidence>
<comment type="similarity">
    <text evidence="1">Belongs to the LysR transcriptional regulatory family.</text>
</comment>
<keyword evidence="4" id="KW-0804">Transcription</keyword>
<dbReference type="AlphaFoldDB" id="M3UFZ8"/>